<dbReference type="Proteomes" id="UP000027195">
    <property type="component" value="Unassembled WGS sequence"/>
</dbReference>
<dbReference type="HOGENOM" id="CLU_2512321_0_0_1"/>
<proteinExistence type="predicted"/>
<protein>
    <submittedName>
        <fullName evidence="1">Uncharacterized protein</fullName>
    </submittedName>
</protein>
<evidence type="ECO:0000313" key="2">
    <source>
        <dbReference type="Proteomes" id="UP000027195"/>
    </source>
</evidence>
<keyword evidence="2" id="KW-1185">Reference proteome</keyword>
<sequence length="85" mass="9125">MRSRSSIATPRHSSSLSNNLDVVQGEQWKNILAGFFSICISGVGVVPTLGKVAEQGASTSGLRQDRYPAVFIKSHGHSIQSTRVI</sequence>
<evidence type="ECO:0000313" key="1">
    <source>
        <dbReference type="EMBL" id="KDQ15642.1"/>
    </source>
</evidence>
<dbReference type="AlphaFoldDB" id="A0A067MUT1"/>
<gene>
    <name evidence="1" type="ORF">BOTBODRAFT_31529</name>
</gene>
<organism evidence="1 2">
    <name type="scientific">Botryobasidium botryosum (strain FD-172 SS1)</name>
    <dbReference type="NCBI Taxonomy" id="930990"/>
    <lineage>
        <taxon>Eukaryota</taxon>
        <taxon>Fungi</taxon>
        <taxon>Dikarya</taxon>
        <taxon>Basidiomycota</taxon>
        <taxon>Agaricomycotina</taxon>
        <taxon>Agaricomycetes</taxon>
        <taxon>Cantharellales</taxon>
        <taxon>Botryobasidiaceae</taxon>
        <taxon>Botryobasidium</taxon>
    </lineage>
</organism>
<dbReference type="InParanoid" id="A0A067MUT1"/>
<reference evidence="2" key="1">
    <citation type="journal article" date="2014" name="Proc. Natl. Acad. Sci. U.S.A.">
        <title>Extensive sampling of basidiomycete genomes demonstrates inadequacy of the white-rot/brown-rot paradigm for wood decay fungi.</title>
        <authorList>
            <person name="Riley R."/>
            <person name="Salamov A.A."/>
            <person name="Brown D.W."/>
            <person name="Nagy L.G."/>
            <person name="Floudas D."/>
            <person name="Held B.W."/>
            <person name="Levasseur A."/>
            <person name="Lombard V."/>
            <person name="Morin E."/>
            <person name="Otillar R."/>
            <person name="Lindquist E.A."/>
            <person name="Sun H."/>
            <person name="LaButti K.M."/>
            <person name="Schmutz J."/>
            <person name="Jabbour D."/>
            <person name="Luo H."/>
            <person name="Baker S.E."/>
            <person name="Pisabarro A.G."/>
            <person name="Walton J.D."/>
            <person name="Blanchette R.A."/>
            <person name="Henrissat B."/>
            <person name="Martin F."/>
            <person name="Cullen D."/>
            <person name="Hibbett D.S."/>
            <person name="Grigoriev I.V."/>
        </authorList>
    </citation>
    <scope>NUCLEOTIDE SEQUENCE [LARGE SCALE GENOMIC DNA]</scope>
    <source>
        <strain evidence="2">FD-172 SS1</strain>
    </source>
</reference>
<name>A0A067MUT1_BOTB1</name>
<dbReference type="EMBL" id="KL198031">
    <property type="protein sequence ID" value="KDQ15642.1"/>
    <property type="molecule type" value="Genomic_DNA"/>
</dbReference>
<accession>A0A067MUT1</accession>